<dbReference type="OrthoDB" id="2194912at2"/>
<comment type="caution">
    <text evidence="4">The sequence shown here is derived from an EMBL/GenBank/DDBJ whole genome shotgun (WGS) entry which is preliminary data.</text>
</comment>
<evidence type="ECO:0000256" key="1">
    <source>
        <dbReference type="ARBA" id="ARBA00009067"/>
    </source>
</evidence>
<keyword evidence="5" id="KW-1185">Reference proteome</keyword>
<evidence type="ECO:0000313" key="4">
    <source>
        <dbReference type="EMBL" id="EKU27466.1"/>
    </source>
</evidence>
<dbReference type="PANTHER" id="PTHR36435:SF1">
    <property type="entry name" value="CAAX AMINO TERMINAL PROTEASE FAMILY PROTEIN"/>
    <property type="match status" value="1"/>
</dbReference>
<feature type="transmembrane region" description="Helical" evidence="2">
    <location>
        <begin position="163"/>
        <end position="184"/>
    </location>
</feature>
<evidence type="ECO:0000256" key="2">
    <source>
        <dbReference type="SAM" id="Phobius"/>
    </source>
</evidence>
<feature type="transmembrane region" description="Helical" evidence="2">
    <location>
        <begin position="92"/>
        <end position="111"/>
    </location>
</feature>
<evidence type="ECO:0000313" key="5">
    <source>
        <dbReference type="Proteomes" id="UP000016057"/>
    </source>
</evidence>
<evidence type="ECO:0000259" key="3">
    <source>
        <dbReference type="Pfam" id="PF02517"/>
    </source>
</evidence>
<dbReference type="eggNOG" id="COG1266">
    <property type="taxonomic scope" value="Bacteria"/>
</dbReference>
<accession>K8ZPG6</accession>
<proteinExistence type="inferred from homology"/>
<dbReference type="GO" id="GO:0004175">
    <property type="term" value="F:endopeptidase activity"/>
    <property type="evidence" value="ECO:0007669"/>
    <property type="project" value="UniProtKB-ARBA"/>
</dbReference>
<name>K8ZPG6_9ENTE</name>
<dbReference type="InterPro" id="IPR052710">
    <property type="entry name" value="CAAX_protease"/>
</dbReference>
<dbReference type="Pfam" id="PF02517">
    <property type="entry name" value="Rce1-like"/>
    <property type="match status" value="1"/>
</dbReference>
<dbReference type="Proteomes" id="UP000016057">
    <property type="component" value="Unassembled WGS sequence"/>
</dbReference>
<feature type="domain" description="CAAX prenyl protease 2/Lysostaphin resistance protein A-like" evidence="3">
    <location>
        <begin position="128"/>
        <end position="221"/>
    </location>
</feature>
<reference evidence="4 5" key="1">
    <citation type="journal article" date="2013" name="Genome Announc.">
        <title>Draft Genome Sequence of Catellicoccus marimammalium, a Novel Species Commonly Found in Gull Feces.</title>
        <authorList>
            <person name="Weigand M.R."/>
            <person name="Ryu H."/>
            <person name="Bozcek L."/>
            <person name="Konstantinidis K.T."/>
            <person name="Santo Domingo J.W."/>
        </authorList>
    </citation>
    <scope>NUCLEOTIDE SEQUENCE [LARGE SCALE GENOMIC DNA]</scope>
    <source>
        <strain evidence="4 5">M35/04/3</strain>
    </source>
</reference>
<organism evidence="4 5">
    <name type="scientific">Catellicoccus marimammalium M35/04/3</name>
    <dbReference type="NCBI Taxonomy" id="1234409"/>
    <lineage>
        <taxon>Bacteria</taxon>
        <taxon>Bacillati</taxon>
        <taxon>Bacillota</taxon>
        <taxon>Bacilli</taxon>
        <taxon>Lactobacillales</taxon>
        <taxon>Enterococcaceae</taxon>
        <taxon>Catellicoccus</taxon>
    </lineage>
</organism>
<dbReference type="GO" id="GO:0080120">
    <property type="term" value="P:CAAX-box protein maturation"/>
    <property type="evidence" value="ECO:0007669"/>
    <property type="project" value="UniProtKB-ARBA"/>
</dbReference>
<protein>
    <recommendedName>
        <fullName evidence="3">CAAX prenyl protease 2/Lysostaphin resistance protein A-like domain-containing protein</fullName>
    </recommendedName>
</protein>
<feature type="transmembrane region" description="Helical" evidence="2">
    <location>
        <begin position="50"/>
        <end position="71"/>
    </location>
</feature>
<comment type="similarity">
    <text evidence="1">Belongs to the UPF0177 family.</text>
</comment>
<keyword evidence="2" id="KW-1133">Transmembrane helix</keyword>
<dbReference type="EMBL" id="AMYT01000017">
    <property type="protein sequence ID" value="EKU27466.1"/>
    <property type="molecule type" value="Genomic_DNA"/>
</dbReference>
<dbReference type="RefSeq" id="WP_009490261.1">
    <property type="nucleotide sequence ID" value="NZ_AMYT01000017.1"/>
</dbReference>
<dbReference type="AlphaFoldDB" id="K8ZPG6"/>
<gene>
    <name evidence="4" type="ORF">C683_0797</name>
</gene>
<dbReference type="PANTHER" id="PTHR36435">
    <property type="entry name" value="SLR1288 PROTEIN"/>
    <property type="match status" value="1"/>
</dbReference>
<keyword evidence="2" id="KW-0812">Transmembrane</keyword>
<dbReference type="InterPro" id="IPR003675">
    <property type="entry name" value="Rce1/LyrA-like_dom"/>
</dbReference>
<keyword evidence="2" id="KW-0472">Membrane</keyword>
<feature type="transmembrane region" description="Helical" evidence="2">
    <location>
        <begin position="123"/>
        <end position="142"/>
    </location>
</feature>
<sequence>MKQKRFLATPMSKIIAFLFVYLCLGYTLAPLSSSFYQQIFHCSLMNAEMLRQYGFFIFHLLCMSLGILIFYQELKNDLQLIKNRIWKSLGKIIFTFILMLVGSIFLSFIQTENQAAVDSLLKVGSPLSNFLFMLTVSLIGPFNEELFFREVIIGQFSTKFPKWMLILISSFLFGLIHISSFSQWPQALPYIWNGWMLSLLYSRNNNNVLLSFGAHALNNFISILI</sequence>